<keyword evidence="2" id="KW-0732">Signal</keyword>
<proteinExistence type="predicted"/>
<dbReference type="InterPro" id="IPR011330">
    <property type="entry name" value="Glyco_hydro/deAcase_b/a-brl"/>
</dbReference>
<protein>
    <recommendedName>
        <fullName evidence="3">NodB homology domain-containing protein</fullName>
    </recommendedName>
</protein>
<organism evidence="4 5">
    <name type="scientific">Magnetofaba australis IT-1</name>
    <dbReference type="NCBI Taxonomy" id="1434232"/>
    <lineage>
        <taxon>Bacteria</taxon>
        <taxon>Pseudomonadati</taxon>
        <taxon>Pseudomonadota</taxon>
        <taxon>Magnetococcia</taxon>
        <taxon>Magnetococcales</taxon>
        <taxon>Magnetococcaceae</taxon>
        <taxon>Magnetofaba</taxon>
    </lineage>
</organism>
<name>A0A1Y2K7P6_9PROT</name>
<dbReference type="SUPFAM" id="SSF88713">
    <property type="entry name" value="Glycoside hydrolase/deacetylase"/>
    <property type="match status" value="1"/>
</dbReference>
<evidence type="ECO:0000256" key="1">
    <source>
        <dbReference type="ARBA" id="ARBA00004613"/>
    </source>
</evidence>
<dbReference type="PANTHER" id="PTHR34216">
    <property type="match status" value="1"/>
</dbReference>
<dbReference type="GO" id="GO:0005975">
    <property type="term" value="P:carbohydrate metabolic process"/>
    <property type="evidence" value="ECO:0007669"/>
    <property type="project" value="InterPro"/>
</dbReference>
<dbReference type="GO" id="GO:0016810">
    <property type="term" value="F:hydrolase activity, acting on carbon-nitrogen (but not peptide) bonds"/>
    <property type="evidence" value="ECO:0007669"/>
    <property type="project" value="InterPro"/>
</dbReference>
<sequence length="336" mass="37588">MKHRLLDLFYRLCAWFGVTGLFFFLNRRRTLHVTYHNVLPDAIFDNTPHLGMSHAASTFAAQVRVIAQCLPITVESEHAGHCRITFDDGYQNQGEVAGGILEEMGLRGVFFVPLEPLQGAGETLAVDQLLQWVSYAPAGAYTPLGVDLTLGDKAQRQAAFSRLYDAACADPSLWRKLPPALDALAPFAHLDMPDDMARLRFTPMPRDTLKSLAARGHRIACHGWDHRPLATLDDNAIAQEFARCAQLYQQHCNCDEFSYPFGGLREVDSRVVEACRRSPFSMGFLNTPQRPAWAQGEQSDFAIPRLCLPITETRPYVLKAKLSGLETFLKQAVRAR</sequence>
<dbReference type="InterPro" id="IPR002509">
    <property type="entry name" value="NODB_dom"/>
</dbReference>
<dbReference type="RefSeq" id="WP_158089342.1">
    <property type="nucleotide sequence ID" value="NZ_LVJN01000018.1"/>
</dbReference>
<dbReference type="Gene3D" id="3.20.20.370">
    <property type="entry name" value="Glycoside hydrolase/deacetylase"/>
    <property type="match status" value="1"/>
</dbReference>
<dbReference type="GO" id="GO:0005576">
    <property type="term" value="C:extracellular region"/>
    <property type="evidence" value="ECO:0007669"/>
    <property type="project" value="UniProtKB-SubCell"/>
</dbReference>
<comment type="subcellular location">
    <subcellularLocation>
        <location evidence="1">Secreted</location>
    </subcellularLocation>
</comment>
<evidence type="ECO:0000256" key="2">
    <source>
        <dbReference type="ARBA" id="ARBA00022729"/>
    </source>
</evidence>
<evidence type="ECO:0000313" key="4">
    <source>
        <dbReference type="EMBL" id="OSM04795.1"/>
    </source>
</evidence>
<dbReference type="STRING" id="1434232.MAIT1_02888"/>
<dbReference type="OrthoDB" id="2795102at2"/>
<evidence type="ECO:0000259" key="3">
    <source>
        <dbReference type="Pfam" id="PF01522"/>
    </source>
</evidence>
<evidence type="ECO:0000313" key="5">
    <source>
        <dbReference type="Proteomes" id="UP000194003"/>
    </source>
</evidence>
<dbReference type="Proteomes" id="UP000194003">
    <property type="component" value="Unassembled WGS sequence"/>
</dbReference>
<dbReference type="EMBL" id="LVJN01000018">
    <property type="protein sequence ID" value="OSM04795.1"/>
    <property type="molecule type" value="Genomic_DNA"/>
</dbReference>
<dbReference type="PANTHER" id="PTHR34216:SF3">
    <property type="entry name" value="POLY-BETA-1,6-N-ACETYL-D-GLUCOSAMINE N-DEACETYLASE"/>
    <property type="match status" value="1"/>
</dbReference>
<reference evidence="4 5" key="1">
    <citation type="journal article" date="2016" name="BMC Genomics">
        <title>Combined genomic and structural analyses of a cultured magnetotactic bacterium reveals its niche adaptation to a dynamic environment.</title>
        <authorList>
            <person name="Araujo A.C."/>
            <person name="Morillo V."/>
            <person name="Cypriano J."/>
            <person name="Teixeira L.C."/>
            <person name="Leao P."/>
            <person name="Lyra S."/>
            <person name="Almeida L.G."/>
            <person name="Bazylinski D.A."/>
            <person name="Vasconcellos A.T."/>
            <person name="Abreu F."/>
            <person name="Lins U."/>
        </authorList>
    </citation>
    <scope>NUCLEOTIDE SEQUENCE [LARGE SCALE GENOMIC DNA]</scope>
    <source>
        <strain evidence="4 5">IT-1</strain>
    </source>
</reference>
<dbReference type="InterPro" id="IPR051398">
    <property type="entry name" value="Polysacch_Deacetylase"/>
</dbReference>
<feature type="domain" description="NodB homology" evidence="3">
    <location>
        <begin position="206"/>
        <end position="263"/>
    </location>
</feature>
<dbReference type="CDD" id="cd10918">
    <property type="entry name" value="CE4_NodB_like_5s_6s"/>
    <property type="match status" value="1"/>
</dbReference>
<gene>
    <name evidence="4" type="ORF">MAIT1_02888</name>
</gene>
<accession>A0A1Y2K7P6</accession>
<dbReference type="AlphaFoldDB" id="A0A1Y2K7P6"/>
<keyword evidence="5" id="KW-1185">Reference proteome</keyword>
<dbReference type="Pfam" id="PF01522">
    <property type="entry name" value="Polysacc_deac_1"/>
    <property type="match status" value="1"/>
</dbReference>
<comment type="caution">
    <text evidence="4">The sequence shown here is derived from an EMBL/GenBank/DDBJ whole genome shotgun (WGS) entry which is preliminary data.</text>
</comment>